<keyword evidence="1" id="KW-0812">Transmembrane</keyword>
<evidence type="ECO:0000313" key="4">
    <source>
        <dbReference type="Proteomes" id="UP000238157"/>
    </source>
</evidence>
<dbReference type="AlphaFoldDB" id="A0A2T0WG67"/>
<evidence type="ECO:0000256" key="1">
    <source>
        <dbReference type="SAM" id="Phobius"/>
    </source>
</evidence>
<comment type="caution">
    <text evidence="3">The sequence shown here is derived from an EMBL/GenBank/DDBJ whole genome shotgun (WGS) entry which is preliminary data.</text>
</comment>
<organism evidence="3 4">
    <name type="scientific">Mongoliibacter ruber</name>
    <dbReference type="NCBI Taxonomy" id="1750599"/>
    <lineage>
        <taxon>Bacteria</taxon>
        <taxon>Pseudomonadati</taxon>
        <taxon>Bacteroidota</taxon>
        <taxon>Cytophagia</taxon>
        <taxon>Cytophagales</taxon>
        <taxon>Cyclobacteriaceae</taxon>
        <taxon>Mongoliibacter</taxon>
    </lineage>
</organism>
<dbReference type="EMBL" id="PVTR01000011">
    <property type="protein sequence ID" value="PRY85703.1"/>
    <property type="molecule type" value="Genomic_DNA"/>
</dbReference>
<proteinExistence type="predicted"/>
<sequence>MLDQYWCTSKFKLIEIILIIFILFPVSGFSQEEDQEIEETENILDLSNLPYFLNDVMIIGGVNSSGIYWSNHFRDLTMAGGFNLGLEGFIPLGQVSFIDYGVHFAQRNFRHSQQNILIKNNHLDFPLYVSFMLPELRTIDWRFFLGTQFSYRLSSNLSENYSPFIMNDFQYDPQRFNRFDTGMTFGLSGEVGNFFFRARSYVGVSKLDRAEQGAMFSMMLEGGYFLFRNYRR</sequence>
<protein>
    <submittedName>
        <fullName evidence="3">Outer membrane protein with beta-barrel domain</fullName>
    </submittedName>
</protein>
<evidence type="ECO:0000313" key="3">
    <source>
        <dbReference type="EMBL" id="PRY85703.1"/>
    </source>
</evidence>
<feature type="domain" description="Outer membrane protein beta-barrel" evidence="2">
    <location>
        <begin position="71"/>
        <end position="207"/>
    </location>
</feature>
<keyword evidence="1" id="KW-1133">Transmembrane helix</keyword>
<feature type="transmembrane region" description="Helical" evidence="1">
    <location>
        <begin position="12"/>
        <end position="29"/>
    </location>
</feature>
<dbReference type="OrthoDB" id="838540at2"/>
<keyword evidence="1" id="KW-0472">Membrane</keyword>
<dbReference type="Pfam" id="PF13568">
    <property type="entry name" value="OMP_b-brl_2"/>
    <property type="match status" value="1"/>
</dbReference>
<keyword evidence="4" id="KW-1185">Reference proteome</keyword>
<name>A0A2T0WG67_9BACT</name>
<reference evidence="3 4" key="1">
    <citation type="submission" date="2018-03" db="EMBL/GenBank/DDBJ databases">
        <title>Genomic Encyclopedia of Archaeal and Bacterial Type Strains, Phase II (KMG-II): from individual species to whole genera.</title>
        <authorList>
            <person name="Goeker M."/>
        </authorList>
    </citation>
    <scope>NUCLEOTIDE SEQUENCE [LARGE SCALE GENOMIC DNA]</scope>
    <source>
        <strain evidence="3 4">DSM 27929</strain>
    </source>
</reference>
<dbReference type="Proteomes" id="UP000238157">
    <property type="component" value="Unassembled WGS sequence"/>
</dbReference>
<dbReference type="InterPro" id="IPR025665">
    <property type="entry name" value="Beta-barrel_OMP_2"/>
</dbReference>
<gene>
    <name evidence="3" type="ORF">CLW00_11145</name>
</gene>
<evidence type="ECO:0000259" key="2">
    <source>
        <dbReference type="Pfam" id="PF13568"/>
    </source>
</evidence>
<accession>A0A2T0WG67</accession>